<proteinExistence type="predicted"/>
<evidence type="ECO:0000313" key="2">
    <source>
        <dbReference type="EMBL" id="QLJ52758.1"/>
    </source>
</evidence>
<dbReference type="AlphaFoldDB" id="A0A7D6BLW1"/>
<evidence type="ECO:0000256" key="1">
    <source>
        <dbReference type="SAM" id="Phobius"/>
    </source>
</evidence>
<reference evidence="3" key="1">
    <citation type="submission" date="2020-07" db="EMBL/GenBank/DDBJ databases">
        <title>Metabolic diversity and evolutionary history of the archaeal phylum ###Micrarchaeota### uncovered from a freshwater lake metagenome.</title>
        <authorList>
            <person name="Kadnikov V.V."/>
            <person name="Savvichev A.S."/>
            <person name="Mardanov A.V."/>
            <person name="Beletsky A.V."/>
            <person name="Chupakov A.V."/>
            <person name="Kokryatskaya N.M."/>
            <person name="Pimenov N.V."/>
            <person name="Ravin N.V."/>
        </authorList>
    </citation>
    <scope>NUCLEOTIDE SEQUENCE [LARGE SCALE GENOMIC DNA]</scope>
</reference>
<keyword evidence="1" id="KW-0472">Membrane</keyword>
<sequence length="166" mass="18330">MRKGQLISTDMLVAFVIFILIADASIIMWQSELSRAGDIESRNFADEAARSASNQLLTSGDPSNWNLIELNESSFHSFGLTSSSNVVEWDKIEGLRQLKGDPAKYGMVKRALGLEFCEVWLAVLYSNGTVIESFGEVAPQGTPSVSIDRKAMLNSSPVTVRLEVWR</sequence>
<dbReference type="KEGG" id="flt:Sv326_0583"/>
<gene>
    <name evidence="2" type="ORF">Sv326_0583</name>
</gene>
<evidence type="ECO:0000313" key="3">
    <source>
        <dbReference type="Proteomes" id="UP000510821"/>
    </source>
</evidence>
<dbReference type="EMBL" id="CP058998">
    <property type="protein sequence ID" value="QLJ52758.1"/>
    <property type="molecule type" value="Genomic_DNA"/>
</dbReference>
<name>A0A7D6BLW1_FERL1</name>
<keyword evidence="1" id="KW-0812">Transmembrane</keyword>
<organism evidence="2 3">
    <name type="scientific">Fermentimicrarchaeum limneticum</name>
    <dbReference type="NCBI Taxonomy" id="2795018"/>
    <lineage>
        <taxon>Archaea</taxon>
        <taxon>Candidatus Micrarchaeota</taxon>
        <taxon>Candidatus Fermentimicrarchaeales</taxon>
        <taxon>Candidatus Fermentimicrarchaeaceae</taxon>
        <taxon>Candidatus Fermentimicrarchaeum</taxon>
    </lineage>
</organism>
<dbReference type="Proteomes" id="UP000510821">
    <property type="component" value="Chromosome"/>
</dbReference>
<keyword evidence="1" id="KW-1133">Transmembrane helix</keyword>
<feature type="transmembrane region" description="Helical" evidence="1">
    <location>
        <begin position="12"/>
        <end position="29"/>
    </location>
</feature>
<protein>
    <submittedName>
        <fullName evidence="2">Uncharacterized protein</fullName>
    </submittedName>
</protein>
<accession>A0A7D6BLW1</accession>